<comment type="caution">
    <text evidence="3">The sequence shown here is derived from an EMBL/GenBank/DDBJ whole genome shotgun (WGS) entry which is preliminary data.</text>
</comment>
<sequence>MPTGVEEATTIWVNVGSAASLVGATLGATYVGALAIMKGLENSDDLVDDDAKAQQTGQELQAGAQRTRLRAEDVLAAQEQVQAPQEPPVQPPK</sequence>
<keyword evidence="2" id="KW-0812">Transmembrane</keyword>
<keyword evidence="2" id="KW-1133">Transmembrane helix</keyword>
<keyword evidence="2" id="KW-0472">Membrane</keyword>
<reference evidence="3 4" key="1">
    <citation type="journal article" date="2023" name="Commun. Biol.">
        <title>Reorganization of the ancestral sex-determining regions during the evolution of trioecy in Pleodorina starrii.</title>
        <authorList>
            <person name="Takahashi K."/>
            <person name="Suzuki S."/>
            <person name="Kawai-Toyooka H."/>
            <person name="Yamamoto K."/>
            <person name="Hamaji T."/>
            <person name="Ootsuki R."/>
            <person name="Yamaguchi H."/>
            <person name="Kawachi M."/>
            <person name="Higashiyama T."/>
            <person name="Nozaki H."/>
        </authorList>
    </citation>
    <scope>NUCLEOTIDE SEQUENCE [LARGE SCALE GENOMIC DNA]</scope>
    <source>
        <strain evidence="3 4">NIES-4479</strain>
    </source>
</reference>
<proteinExistence type="predicted"/>
<accession>A0A9W6EX67</accession>
<dbReference type="EMBL" id="BRXU01000001">
    <property type="protein sequence ID" value="GLC48119.1"/>
    <property type="molecule type" value="Genomic_DNA"/>
</dbReference>
<dbReference type="AlphaFoldDB" id="A0A9W6EX67"/>
<evidence type="ECO:0000313" key="4">
    <source>
        <dbReference type="Proteomes" id="UP001165080"/>
    </source>
</evidence>
<protein>
    <submittedName>
        <fullName evidence="3">Uncharacterized protein</fullName>
    </submittedName>
</protein>
<dbReference type="Proteomes" id="UP001165080">
    <property type="component" value="Unassembled WGS sequence"/>
</dbReference>
<evidence type="ECO:0000256" key="2">
    <source>
        <dbReference type="SAM" id="Phobius"/>
    </source>
</evidence>
<organism evidence="3 4">
    <name type="scientific">Pleodorina starrii</name>
    <dbReference type="NCBI Taxonomy" id="330485"/>
    <lineage>
        <taxon>Eukaryota</taxon>
        <taxon>Viridiplantae</taxon>
        <taxon>Chlorophyta</taxon>
        <taxon>core chlorophytes</taxon>
        <taxon>Chlorophyceae</taxon>
        <taxon>CS clade</taxon>
        <taxon>Chlamydomonadales</taxon>
        <taxon>Volvocaceae</taxon>
        <taxon>Pleodorina</taxon>
    </lineage>
</organism>
<feature type="region of interest" description="Disordered" evidence="1">
    <location>
        <begin position="48"/>
        <end position="67"/>
    </location>
</feature>
<evidence type="ECO:0000313" key="3">
    <source>
        <dbReference type="EMBL" id="GLC48119.1"/>
    </source>
</evidence>
<keyword evidence="4" id="KW-1185">Reference proteome</keyword>
<feature type="transmembrane region" description="Helical" evidence="2">
    <location>
        <begin position="12"/>
        <end position="36"/>
    </location>
</feature>
<name>A0A9W6EX67_9CHLO</name>
<gene>
    <name evidence="3" type="primary">PLESTBF000030</name>
    <name evidence="3" type="ORF">PLESTB_000061100</name>
</gene>
<evidence type="ECO:0000256" key="1">
    <source>
        <dbReference type="SAM" id="MobiDB-lite"/>
    </source>
</evidence>